<dbReference type="AlphaFoldDB" id="A0A2T2YU69"/>
<proteinExistence type="predicted"/>
<gene>
    <name evidence="1" type="ORF">C8259_28250</name>
</gene>
<dbReference type="Proteomes" id="UP000241647">
    <property type="component" value="Unassembled WGS sequence"/>
</dbReference>
<comment type="caution">
    <text evidence="1">The sequence shown here is derived from an EMBL/GenBank/DDBJ whole genome shotgun (WGS) entry which is preliminary data.</text>
</comment>
<protein>
    <submittedName>
        <fullName evidence="1">Uncharacterized protein</fullName>
    </submittedName>
</protein>
<accession>A0A2T2YU69</accession>
<reference evidence="1 2" key="1">
    <citation type="submission" date="2018-02" db="EMBL/GenBank/DDBJ databases">
        <title>8 Nocardia nova and 1 Nocardia cyriacigeorgica strain used for evolution to TMP-SMX.</title>
        <authorList>
            <person name="Mehta H."/>
            <person name="Weng J."/>
            <person name="Shamoo Y."/>
        </authorList>
    </citation>
    <scope>NUCLEOTIDE SEQUENCE [LARGE SCALE GENOMIC DNA]</scope>
    <source>
        <strain evidence="1 2">ATCC 33727</strain>
    </source>
</reference>
<evidence type="ECO:0000313" key="2">
    <source>
        <dbReference type="Proteomes" id="UP000241647"/>
    </source>
</evidence>
<sequence length="104" mass="11892">MYWIFHLVQAWRLTDLRRRCPIQTKVPPKIVHIVNMTAVGEMSSRPILSAPWIPGRSNSLMSRRHRPPHAMPMSSSGQRKNQFLRRAARVAGHSMAGLDCCMDT</sequence>
<evidence type="ECO:0000313" key="1">
    <source>
        <dbReference type="EMBL" id="PSR59041.1"/>
    </source>
</evidence>
<organism evidence="1 2">
    <name type="scientific">Nocardia nova</name>
    <dbReference type="NCBI Taxonomy" id="37330"/>
    <lineage>
        <taxon>Bacteria</taxon>
        <taxon>Bacillati</taxon>
        <taxon>Actinomycetota</taxon>
        <taxon>Actinomycetes</taxon>
        <taxon>Mycobacteriales</taxon>
        <taxon>Nocardiaceae</taxon>
        <taxon>Nocardia</taxon>
    </lineage>
</organism>
<name>A0A2T2YU69_9NOCA</name>
<dbReference type="EMBL" id="PYHS01000019">
    <property type="protein sequence ID" value="PSR59041.1"/>
    <property type="molecule type" value="Genomic_DNA"/>
</dbReference>